<dbReference type="Pfam" id="PF00078">
    <property type="entry name" value="RVT_1"/>
    <property type="match status" value="1"/>
</dbReference>
<dbReference type="InterPro" id="IPR011010">
    <property type="entry name" value="DNA_brk_join_enz"/>
</dbReference>
<evidence type="ECO:0000256" key="2">
    <source>
        <dbReference type="SAM" id="MobiDB-lite"/>
    </source>
</evidence>
<dbReference type="InterPro" id="IPR052055">
    <property type="entry name" value="Hepadnavirus_pol/RT"/>
</dbReference>
<dbReference type="SUPFAM" id="SSF56672">
    <property type="entry name" value="DNA/RNA polymerases"/>
    <property type="match status" value="1"/>
</dbReference>
<evidence type="ECO:0000313" key="4">
    <source>
        <dbReference type="EMBL" id="CAG2192114.1"/>
    </source>
</evidence>
<dbReference type="Gene3D" id="1.10.443.10">
    <property type="entry name" value="Intergrase catalytic core"/>
    <property type="match status" value="1"/>
</dbReference>
<name>A0A8S3Q977_MYTED</name>
<dbReference type="InterPro" id="IPR013762">
    <property type="entry name" value="Integrase-like_cat_sf"/>
</dbReference>
<dbReference type="InterPro" id="IPR043128">
    <property type="entry name" value="Rev_trsase/Diguanyl_cyclase"/>
</dbReference>
<dbReference type="InterPro" id="IPR006936">
    <property type="entry name" value="ALOG_dom"/>
</dbReference>
<gene>
    <name evidence="4" type="ORF">MEDL_7352</name>
</gene>
<reference evidence="4" key="1">
    <citation type="submission" date="2021-03" db="EMBL/GenBank/DDBJ databases">
        <authorList>
            <person name="Bekaert M."/>
        </authorList>
    </citation>
    <scope>NUCLEOTIDE SEQUENCE</scope>
</reference>
<dbReference type="GO" id="GO:0003677">
    <property type="term" value="F:DNA binding"/>
    <property type="evidence" value="ECO:0007669"/>
    <property type="project" value="InterPro"/>
</dbReference>
<evidence type="ECO:0000256" key="1">
    <source>
        <dbReference type="ARBA" id="ARBA00023172"/>
    </source>
</evidence>
<comment type="caution">
    <text evidence="4">The sequence shown here is derived from an EMBL/GenBank/DDBJ whole genome shotgun (WGS) entry which is preliminary data.</text>
</comment>
<feature type="domain" description="Reverse transcriptase" evidence="3">
    <location>
        <begin position="181"/>
        <end position="436"/>
    </location>
</feature>
<sequence>MTRENLCKVVSFALEQEYALKEDKVEEPPKKKNKTTENKSSGMKTLEEKIAELEKKLEKKQAEDELSEFERAKRDVKDEAAKGKVDIDVLHERLILLDNLARKQNHDLKDKINLILSRFHIHKSRPNFAAALVLKLVCNKEEETILDKEQKLLKTFGFTDDDNYNMQSHNLYMHGPGFMGNSFGQAQGQSYGMPPRFPGPPRRGDFWGHHYDDKFPPSRTFNNSNKCKKFSTFITETVVDRLRNGSIECLGKVGLAKPPHIVAPLTVEPTKPRLCINLMYLNNWIKDIPFSLDTLKNVPRAVRENAYFTSIDDKSGFDNVMLSEDSRGLVGFQWGGFYFIFKTLPFGFKLSSYIYHTLNLQATSYIRRKFLIPVHLYIDDRLVEEVRKPGLKAGVSSALLANYIVCEVITRLGYCINLDKTVFIPSQSVVFLGFVVDSRGLFNEKCYYGARFTKISGSLYFFYVNCSGSKTSIPMTKDLKDELNNWRFLDSWTGKLEWKKERHLVVNIYTDASMFKWGGYFKINDTEHKVGDSWAHEMLSLPIMVLEAKALLYVLRSIREDIKGSRVDANVDNQALIGAWNNEGSKSMMLNSTLKEIFQLTLDLDVMLNLHFVPSKLNLADEPSRKLSKSDAKLNSDIWSTIQEYFGDNTGHTIDLMALDSNSMIDRNGRILKHFTPTVSPLSSGVNLFAQAVDKSENCYVFPPFALLLPVLSFIRENMLNCTMILRADGVIATWVPTFYELIHDAFIVGNKGQKGVLKYPTKKGYDPDGIGLSGNLWAVRISSKQSLCFNYGKLLFLNEPLISTKFHLLCIGDSMIRFLQWRKDFKNPMVNVFSQGGALVSEITPQIERLTRMHPPRLLFIHVGVNNEYLMKKIWCPYITCSRCAVTNDIDFKYCKACGFARENKATNYQDEIKKEEVLNKINNRISQLDALLDAASYSKQKCSLKKEIENFFIFLDSRKNLTNASPEDIRKFLIFKEKGGKTQIHDISCPLRTKHGLQTCQCPRTLASKSVDSLLGKVRALFRDEGRSGEWNPMLLTGNPAASHLLKKHLQVINQEQANANISVKQAPPLMFSKLGKLCRHLSYRASVEKDPISNFLYARDLAYFSILCHSGSRGGDLGLLTADRCFQIPDSEGIFVSQTAGKVANLDNPRNFIVLPSKDSDICPVKNLTKYITNAKELGITLAEGYVFRIRDKVSRKIVNEPVTSSCMTERLKLHLNVLKLYEGETSHSSRRGCAITLRMLGVNDEGINQHVGWGTKNMVDHYANVGKLISPKGPASILSQAAENLGKGSSSFDKVSNQYTVSYSIYMHQFRTSIAQSSYRSRSRSPHEPDESDSDECTPRARGRGRGRGKTRSAREGHLEEEEVPEEVEEPSKELDPTEQM</sequence>
<keyword evidence="1" id="KW-0233">DNA recombination</keyword>
<dbReference type="Gene3D" id="3.10.10.10">
    <property type="entry name" value="HIV Type 1 Reverse Transcriptase, subunit A, domain 1"/>
    <property type="match status" value="1"/>
</dbReference>
<keyword evidence="5" id="KW-1185">Reference proteome</keyword>
<dbReference type="Gene3D" id="3.30.70.270">
    <property type="match status" value="1"/>
</dbReference>
<evidence type="ECO:0000313" key="5">
    <source>
        <dbReference type="Proteomes" id="UP000683360"/>
    </source>
</evidence>
<dbReference type="OrthoDB" id="2151989at2759"/>
<dbReference type="InterPro" id="IPR000477">
    <property type="entry name" value="RT_dom"/>
</dbReference>
<accession>A0A8S3Q977</accession>
<dbReference type="SUPFAM" id="SSF52266">
    <property type="entry name" value="SGNH hydrolase"/>
    <property type="match status" value="1"/>
</dbReference>
<proteinExistence type="predicted"/>
<dbReference type="InterPro" id="IPR043502">
    <property type="entry name" value="DNA/RNA_pol_sf"/>
</dbReference>
<dbReference type="Pfam" id="PF04852">
    <property type="entry name" value="ALOG_dom"/>
    <property type="match status" value="1"/>
</dbReference>
<dbReference type="PANTHER" id="PTHR33050">
    <property type="entry name" value="REVERSE TRANSCRIPTASE DOMAIN-CONTAINING PROTEIN"/>
    <property type="match status" value="1"/>
</dbReference>
<feature type="region of interest" description="Disordered" evidence="2">
    <location>
        <begin position="21"/>
        <end position="46"/>
    </location>
</feature>
<organism evidence="4 5">
    <name type="scientific">Mytilus edulis</name>
    <name type="common">Blue mussel</name>
    <dbReference type="NCBI Taxonomy" id="6550"/>
    <lineage>
        <taxon>Eukaryota</taxon>
        <taxon>Metazoa</taxon>
        <taxon>Spiralia</taxon>
        <taxon>Lophotrochozoa</taxon>
        <taxon>Mollusca</taxon>
        <taxon>Bivalvia</taxon>
        <taxon>Autobranchia</taxon>
        <taxon>Pteriomorphia</taxon>
        <taxon>Mytilida</taxon>
        <taxon>Mytiloidea</taxon>
        <taxon>Mytilidae</taxon>
        <taxon>Mytilinae</taxon>
        <taxon>Mytilus</taxon>
    </lineage>
</organism>
<dbReference type="CDD" id="cd09275">
    <property type="entry name" value="RNase_HI_RT_DIRS1"/>
    <property type="match status" value="1"/>
</dbReference>
<dbReference type="Gene3D" id="3.40.50.12690">
    <property type="match status" value="1"/>
</dbReference>
<dbReference type="Proteomes" id="UP000683360">
    <property type="component" value="Unassembled WGS sequence"/>
</dbReference>
<evidence type="ECO:0000259" key="3">
    <source>
        <dbReference type="PROSITE" id="PS50878"/>
    </source>
</evidence>
<dbReference type="SUPFAM" id="SSF56349">
    <property type="entry name" value="DNA breaking-rejoining enzymes"/>
    <property type="match status" value="1"/>
</dbReference>
<dbReference type="GO" id="GO:0015074">
    <property type="term" value="P:DNA integration"/>
    <property type="evidence" value="ECO:0007669"/>
    <property type="project" value="InterPro"/>
</dbReference>
<dbReference type="EMBL" id="CAJPWZ010000380">
    <property type="protein sequence ID" value="CAG2192114.1"/>
    <property type="molecule type" value="Genomic_DNA"/>
</dbReference>
<dbReference type="PROSITE" id="PS50878">
    <property type="entry name" value="RT_POL"/>
    <property type="match status" value="1"/>
</dbReference>
<feature type="compositionally biased region" description="Basic residues" evidence="2">
    <location>
        <begin position="1345"/>
        <end position="1356"/>
    </location>
</feature>
<feature type="compositionally biased region" description="Acidic residues" evidence="2">
    <location>
        <begin position="1363"/>
        <end position="1373"/>
    </location>
</feature>
<dbReference type="GO" id="GO:0006310">
    <property type="term" value="P:DNA recombination"/>
    <property type="evidence" value="ECO:0007669"/>
    <property type="project" value="UniProtKB-KW"/>
</dbReference>
<feature type="compositionally biased region" description="Basic and acidic residues" evidence="2">
    <location>
        <begin position="1374"/>
        <end position="1385"/>
    </location>
</feature>
<feature type="compositionally biased region" description="Basic and acidic residues" evidence="2">
    <location>
        <begin position="21"/>
        <end position="37"/>
    </location>
</feature>
<feature type="region of interest" description="Disordered" evidence="2">
    <location>
        <begin position="1321"/>
        <end position="1385"/>
    </location>
</feature>
<protein>
    <recommendedName>
        <fullName evidence="3">Reverse transcriptase domain-containing protein</fullName>
    </recommendedName>
</protein>
<dbReference type="PANTHER" id="PTHR33050:SF7">
    <property type="entry name" value="RIBONUCLEASE H"/>
    <property type="match status" value="1"/>
</dbReference>